<organism evidence="1 2">
    <name type="scientific">Ichthyophthirius multifiliis</name>
    <name type="common">White spot disease agent</name>
    <name type="synonym">Ich</name>
    <dbReference type="NCBI Taxonomy" id="5932"/>
    <lineage>
        <taxon>Eukaryota</taxon>
        <taxon>Sar</taxon>
        <taxon>Alveolata</taxon>
        <taxon>Ciliophora</taxon>
        <taxon>Intramacronucleata</taxon>
        <taxon>Oligohymenophorea</taxon>
        <taxon>Hymenostomatida</taxon>
        <taxon>Ophryoglenina</taxon>
        <taxon>Ichthyophthirius</taxon>
    </lineage>
</organism>
<dbReference type="Proteomes" id="UP000008983">
    <property type="component" value="Unassembled WGS sequence"/>
</dbReference>
<dbReference type="GeneID" id="14909861"/>
<dbReference type="OMA" id="IAMIQIT"/>
<dbReference type="STRING" id="857967.G0QM70"/>
<proteinExistence type="predicted"/>
<dbReference type="OrthoDB" id="1902587at2759"/>
<reference evidence="1 2" key="1">
    <citation type="submission" date="2011-07" db="EMBL/GenBank/DDBJ databases">
        <authorList>
            <person name="Coyne R."/>
            <person name="Brami D."/>
            <person name="Johnson J."/>
            <person name="Hostetler J."/>
            <person name="Hannick L."/>
            <person name="Clark T."/>
            <person name="Cassidy-Hanley D."/>
            <person name="Inman J."/>
        </authorList>
    </citation>
    <scope>NUCLEOTIDE SEQUENCE [LARGE SCALE GENOMIC DNA]</scope>
    <source>
        <strain evidence="1 2">G5</strain>
    </source>
</reference>
<dbReference type="Gene3D" id="3.10.50.40">
    <property type="match status" value="1"/>
</dbReference>
<dbReference type="RefSeq" id="XP_004037659.1">
    <property type="nucleotide sequence ID" value="XM_004037611.1"/>
</dbReference>
<keyword evidence="2" id="KW-1185">Reference proteome</keyword>
<protein>
    <submittedName>
        <fullName evidence="1">Uncharacterized protein</fullName>
    </submittedName>
</protein>
<dbReference type="GO" id="GO:0003755">
    <property type="term" value="F:peptidyl-prolyl cis-trans isomerase activity"/>
    <property type="evidence" value="ECO:0007669"/>
    <property type="project" value="InterPro"/>
</dbReference>
<dbReference type="InParanoid" id="G0QM70"/>
<dbReference type="InterPro" id="IPR046357">
    <property type="entry name" value="PPIase_dom_sf"/>
</dbReference>
<dbReference type="EMBL" id="GL983406">
    <property type="protein sequence ID" value="EGR33673.1"/>
    <property type="molecule type" value="Genomic_DNA"/>
</dbReference>
<evidence type="ECO:0000313" key="2">
    <source>
        <dbReference type="Proteomes" id="UP000008983"/>
    </source>
</evidence>
<name>G0QM70_ICHMU</name>
<dbReference type="AlphaFoldDB" id="G0QM70"/>
<accession>G0QM70</accession>
<dbReference type="eggNOG" id="KOG0543">
    <property type="taxonomic scope" value="Eukaryota"/>
</dbReference>
<sequence length="490" mass="59341">MNQNQNTQKQIIRILKKIKKYNKKNQLKIIYNKQINNLKNNYIYVKNNIVNKFLYIFFNLKDKNNEKEWFNISLESMKKNEISYFCVEYIKMNENNKKQIEQRKHYLVHLQDFKQISDIKTNGKILKKILQKGQGKKRPQKQDEIKCKQKIKKYQNKNIYVFIYYKKKLIINQVKKMEKQLMKGKIMKQVLRSMKEQEIAVCEIFQQAFQEYETSLKYKEQFINSDDQSYILEINLKKLIQIQDIFQDEMAIKKIQKEGTIIGSNNQKLEKICRVYFSLKIEVFTKIIYESPFCEKELSLENDENQIQLIEKENFCLKYYLDEYNISKLLKNALRLMKKQEESIIICKDNKLIKYGIDYNIIKQNFNQLEFPQEVIYHIKLYNFTQGLNTFSMNIQERILHAQRKKIIGLKLIKVKKQITIHNIKKKENNYRKALKTFESINAFFDLGKYEGQDAIDIYQVKKKMNQTKKKKKKIKSIKFQVYQILHFVI</sequence>
<evidence type="ECO:0000313" key="1">
    <source>
        <dbReference type="EMBL" id="EGR33673.1"/>
    </source>
</evidence>
<gene>
    <name evidence="1" type="ORF">IMG5_045880</name>
</gene>